<feature type="region of interest" description="Disordered" evidence="2">
    <location>
        <begin position="1"/>
        <end position="33"/>
    </location>
</feature>
<dbReference type="Gene3D" id="3.60.20.40">
    <property type="match status" value="1"/>
</dbReference>
<dbReference type="OrthoDB" id="1081007at2759"/>
<dbReference type="PANTHER" id="PTHR11686:SF69">
    <property type="entry name" value="GAMMA-GLUTAMYLTRANSPEPTIDASE 1"/>
    <property type="match status" value="1"/>
</dbReference>
<dbReference type="InterPro" id="IPR029055">
    <property type="entry name" value="Ntn_hydrolases_N"/>
</dbReference>
<proteinExistence type="predicted"/>
<dbReference type="KEGG" id="nai:NECAME_14260"/>
<dbReference type="PANTHER" id="PTHR11686">
    <property type="entry name" value="GAMMA GLUTAMYL TRANSPEPTIDASE"/>
    <property type="match status" value="1"/>
</dbReference>
<feature type="region of interest" description="Disordered" evidence="2">
    <location>
        <begin position="67"/>
        <end position="87"/>
    </location>
</feature>
<evidence type="ECO:0000256" key="1">
    <source>
        <dbReference type="PIRSR" id="PIRSR600101-2"/>
    </source>
</evidence>
<sequence length="87" mass="9770">MDDFSSPGHPNYFGYPPTPANFIQPGKRPMSSQSPLVIFEASTDKKTKRRGTRDLLFSPRNDRLLVNDSGSCHPLPEQPDNSKYCNT</sequence>
<dbReference type="Proteomes" id="UP000053676">
    <property type="component" value="Unassembled WGS sequence"/>
</dbReference>
<accession>W2SNV9</accession>
<evidence type="ECO:0000313" key="3">
    <source>
        <dbReference type="EMBL" id="ETN71320.1"/>
    </source>
</evidence>
<dbReference type="InterPro" id="IPR043137">
    <property type="entry name" value="GGT_ssub_C"/>
</dbReference>
<organism evidence="3 4">
    <name type="scientific">Necator americanus</name>
    <name type="common">Human hookworm</name>
    <dbReference type="NCBI Taxonomy" id="51031"/>
    <lineage>
        <taxon>Eukaryota</taxon>
        <taxon>Metazoa</taxon>
        <taxon>Ecdysozoa</taxon>
        <taxon>Nematoda</taxon>
        <taxon>Chromadorea</taxon>
        <taxon>Rhabditida</taxon>
        <taxon>Rhabditina</taxon>
        <taxon>Rhabditomorpha</taxon>
        <taxon>Strongyloidea</taxon>
        <taxon>Ancylostomatidae</taxon>
        <taxon>Bunostominae</taxon>
        <taxon>Necator</taxon>
    </lineage>
</organism>
<dbReference type="GO" id="GO:0006751">
    <property type="term" value="P:glutathione catabolic process"/>
    <property type="evidence" value="ECO:0007669"/>
    <property type="project" value="InterPro"/>
</dbReference>
<dbReference type="EMBL" id="KI668816">
    <property type="protein sequence ID" value="ETN71320.1"/>
    <property type="molecule type" value="Genomic_DNA"/>
</dbReference>
<dbReference type="AlphaFoldDB" id="W2SNV9"/>
<keyword evidence="4" id="KW-1185">Reference proteome</keyword>
<dbReference type="Pfam" id="PF01019">
    <property type="entry name" value="G_glu_transpept"/>
    <property type="match status" value="1"/>
</dbReference>
<evidence type="ECO:0000313" key="4">
    <source>
        <dbReference type="Proteomes" id="UP000053676"/>
    </source>
</evidence>
<dbReference type="GO" id="GO:0005886">
    <property type="term" value="C:plasma membrane"/>
    <property type="evidence" value="ECO:0007669"/>
    <property type="project" value="TreeGrafter"/>
</dbReference>
<feature type="binding site" evidence="1">
    <location>
        <begin position="31"/>
        <end position="32"/>
    </location>
    <ligand>
        <name>L-glutamate</name>
        <dbReference type="ChEBI" id="CHEBI:29985"/>
    </ligand>
</feature>
<feature type="binding site" evidence="1">
    <location>
        <position position="3"/>
    </location>
    <ligand>
        <name>L-glutamate</name>
        <dbReference type="ChEBI" id="CHEBI:29985"/>
    </ligand>
</feature>
<dbReference type="SUPFAM" id="SSF56235">
    <property type="entry name" value="N-terminal nucleophile aminohydrolases (Ntn hydrolases)"/>
    <property type="match status" value="1"/>
</dbReference>
<dbReference type="InterPro" id="IPR000101">
    <property type="entry name" value="GGT_peptidase"/>
</dbReference>
<gene>
    <name evidence="3" type="ORF">NECAME_14260</name>
</gene>
<reference evidence="4" key="1">
    <citation type="journal article" date="2014" name="Nat. Genet.">
        <title>Genome of the human hookworm Necator americanus.</title>
        <authorList>
            <person name="Tang Y.T."/>
            <person name="Gao X."/>
            <person name="Rosa B.A."/>
            <person name="Abubucker S."/>
            <person name="Hallsworth-Pepin K."/>
            <person name="Martin J."/>
            <person name="Tyagi R."/>
            <person name="Heizer E."/>
            <person name="Zhang X."/>
            <person name="Bhonagiri-Palsikar V."/>
            <person name="Minx P."/>
            <person name="Warren W.C."/>
            <person name="Wang Q."/>
            <person name="Zhan B."/>
            <person name="Hotez P.J."/>
            <person name="Sternberg P.W."/>
            <person name="Dougall A."/>
            <person name="Gaze S.T."/>
            <person name="Mulvenna J."/>
            <person name="Sotillo J."/>
            <person name="Ranganathan S."/>
            <person name="Rabelo E.M."/>
            <person name="Wilson R.K."/>
            <person name="Felgner P.L."/>
            <person name="Bethony J."/>
            <person name="Hawdon J.M."/>
            <person name="Gasser R.B."/>
            <person name="Loukas A."/>
            <person name="Mitreva M."/>
        </authorList>
    </citation>
    <scope>NUCLEOTIDE SEQUENCE [LARGE SCALE GENOMIC DNA]</scope>
</reference>
<dbReference type="GO" id="GO:0036374">
    <property type="term" value="F:glutathione hydrolase activity"/>
    <property type="evidence" value="ECO:0007669"/>
    <property type="project" value="InterPro"/>
</dbReference>
<evidence type="ECO:0000256" key="2">
    <source>
        <dbReference type="SAM" id="MobiDB-lite"/>
    </source>
</evidence>
<protein>
    <submittedName>
        <fullName evidence="3">Uncharacterized protein</fullName>
    </submittedName>
</protein>
<name>W2SNV9_NECAM</name>